<organism evidence="6 7">
    <name type="scientific">Bugula neritina</name>
    <name type="common">Brown bryozoan</name>
    <name type="synonym">Sertularia neritina</name>
    <dbReference type="NCBI Taxonomy" id="10212"/>
    <lineage>
        <taxon>Eukaryota</taxon>
        <taxon>Metazoa</taxon>
        <taxon>Spiralia</taxon>
        <taxon>Lophotrochozoa</taxon>
        <taxon>Bryozoa</taxon>
        <taxon>Gymnolaemata</taxon>
        <taxon>Cheilostomatida</taxon>
        <taxon>Flustrina</taxon>
        <taxon>Buguloidea</taxon>
        <taxon>Bugulidae</taxon>
        <taxon>Bugula</taxon>
    </lineage>
</organism>
<dbReference type="GO" id="GO:0060294">
    <property type="term" value="P:cilium movement involved in cell motility"/>
    <property type="evidence" value="ECO:0007669"/>
    <property type="project" value="InterPro"/>
</dbReference>
<dbReference type="AlphaFoldDB" id="A0A7J7KAF3"/>
<evidence type="ECO:0000256" key="3">
    <source>
        <dbReference type="ARBA" id="ARBA00023069"/>
    </source>
</evidence>
<dbReference type="OrthoDB" id="272202at2759"/>
<evidence type="ECO:0000256" key="2">
    <source>
        <dbReference type="ARBA" id="ARBA00022490"/>
    </source>
</evidence>
<sequence length="170" mass="19441">MADNPAEPLSKEIEFMNAKSYLLTRSAKTGGNLYDHLSKVLTKVLDERPNDVIDIFEDISKETKRSQFKSDVDTVQDKIDRSTEVALCQIQEKLFKKGDGEEEAEATEEDVDTPLPNLMELAFYFEQAGIGMNREECYRMWLGLKSLVDNHLLQHVRLWGKVLGTEQIIT</sequence>
<evidence type="ECO:0000256" key="5">
    <source>
        <dbReference type="ARBA" id="ARBA00023273"/>
    </source>
</evidence>
<dbReference type="Pfam" id="PF04712">
    <property type="entry name" value="Radial_spoke"/>
    <property type="match status" value="1"/>
</dbReference>
<accession>A0A7J7KAF3</accession>
<evidence type="ECO:0000313" key="7">
    <source>
        <dbReference type="Proteomes" id="UP000593567"/>
    </source>
</evidence>
<keyword evidence="5" id="KW-0966">Cell projection</keyword>
<keyword evidence="4" id="KW-0206">Cytoskeleton</keyword>
<dbReference type="PANTHER" id="PTHR13159">
    <property type="entry name" value="RADIAL SPOKEHEAD-RELATED"/>
    <property type="match status" value="1"/>
</dbReference>
<reference evidence="6" key="1">
    <citation type="submission" date="2020-06" db="EMBL/GenBank/DDBJ databases">
        <title>Draft genome of Bugula neritina, a colonial animal packing powerful symbionts and potential medicines.</title>
        <authorList>
            <person name="Rayko M."/>
        </authorList>
    </citation>
    <scope>NUCLEOTIDE SEQUENCE [LARGE SCALE GENOMIC DNA]</scope>
    <source>
        <strain evidence="6">Kwan_BN1</strain>
    </source>
</reference>
<dbReference type="GO" id="GO:0001534">
    <property type="term" value="C:radial spoke"/>
    <property type="evidence" value="ECO:0007669"/>
    <property type="project" value="InterPro"/>
</dbReference>
<comment type="caution">
    <text evidence="6">The sequence shown here is derived from an EMBL/GenBank/DDBJ whole genome shotgun (WGS) entry which is preliminary data.</text>
</comment>
<keyword evidence="7" id="KW-1185">Reference proteome</keyword>
<dbReference type="EMBL" id="VXIV02000970">
    <property type="protein sequence ID" value="KAF6034924.1"/>
    <property type="molecule type" value="Genomic_DNA"/>
</dbReference>
<evidence type="ECO:0000256" key="4">
    <source>
        <dbReference type="ARBA" id="ARBA00023212"/>
    </source>
</evidence>
<name>A0A7J7KAF3_BUGNE</name>
<comment type="subcellular location">
    <subcellularLocation>
        <location evidence="1">Cytoplasm</location>
        <location evidence="1">Cytoskeleton</location>
        <location evidence="1">Cilium axoneme</location>
    </subcellularLocation>
</comment>
<dbReference type="PANTHER" id="PTHR13159:SF0">
    <property type="entry name" value="RADIAL SPOKE HEAD 6 HOMOLOG A"/>
    <property type="match status" value="1"/>
</dbReference>
<evidence type="ECO:0000313" key="6">
    <source>
        <dbReference type="EMBL" id="KAF6034924.1"/>
    </source>
</evidence>
<dbReference type="CDD" id="cd22963">
    <property type="entry name" value="DD_CrRSP4-like"/>
    <property type="match status" value="1"/>
</dbReference>
<keyword evidence="2" id="KW-0963">Cytoplasm</keyword>
<keyword evidence="3" id="KW-0969">Cilium</keyword>
<dbReference type="Proteomes" id="UP000593567">
    <property type="component" value="Unassembled WGS sequence"/>
</dbReference>
<gene>
    <name evidence="6" type="ORF">EB796_006773</name>
</gene>
<proteinExistence type="predicted"/>
<evidence type="ECO:0000256" key="1">
    <source>
        <dbReference type="ARBA" id="ARBA00004430"/>
    </source>
</evidence>
<dbReference type="GO" id="GO:0035082">
    <property type="term" value="P:axoneme assembly"/>
    <property type="evidence" value="ECO:0007669"/>
    <property type="project" value="TreeGrafter"/>
</dbReference>
<dbReference type="InterPro" id="IPR006802">
    <property type="entry name" value="Radial_spoke"/>
</dbReference>
<protein>
    <submittedName>
        <fullName evidence="6">RSPH4A</fullName>
    </submittedName>
</protein>